<name>A0A368XJK5_9BURK</name>
<dbReference type="InterPro" id="IPR004107">
    <property type="entry name" value="Integrase_SAM-like_N"/>
</dbReference>
<keyword evidence="3 5" id="KW-0238">DNA-binding</keyword>
<dbReference type="InterPro" id="IPR002104">
    <property type="entry name" value="Integrase_catalytic"/>
</dbReference>
<feature type="domain" description="Tyr recombinase" evidence="6">
    <location>
        <begin position="125"/>
        <end position="338"/>
    </location>
</feature>
<feature type="domain" description="Core-binding (CB)" evidence="7">
    <location>
        <begin position="24"/>
        <end position="107"/>
    </location>
</feature>
<evidence type="ECO:0000259" key="6">
    <source>
        <dbReference type="PROSITE" id="PS51898"/>
    </source>
</evidence>
<keyword evidence="4" id="KW-0233">DNA recombination</keyword>
<dbReference type="InterPro" id="IPR044068">
    <property type="entry name" value="CB"/>
</dbReference>
<dbReference type="PROSITE" id="PS51898">
    <property type="entry name" value="TYR_RECOMBINASE"/>
    <property type="match status" value="1"/>
</dbReference>
<evidence type="ECO:0000256" key="1">
    <source>
        <dbReference type="ARBA" id="ARBA00008857"/>
    </source>
</evidence>
<evidence type="ECO:0000256" key="5">
    <source>
        <dbReference type="PROSITE-ProRule" id="PRU01248"/>
    </source>
</evidence>
<dbReference type="CDD" id="cd01193">
    <property type="entry name" value="INT_IntI_C"/>
    <property type="match status" value="1"/>
</dbReference>
<dbReference type="GO" id="GO:0015074">
    <property type="term" value="P:DNA integration"/>
    <property type="evidence" value="ECO:0007669"/>
    <property type="project" value="UniProtKB-KW"/>
</dbReference>
<dbReference type="Pfam" id="PF00589">
    <property type="entry name" value="Phage_integrase"/>
    <property type="match status" value="1"/>
</dbReference>
<accession>A0A368XJK5</accession>
<evidence type="ECO:0000313" key="8">
    <source>
        <dbReference type="EMBL" id="RCW68015.1"/>
    </source>
</evidence>
<dbReference type="PANTHER" id="PTHR30349">
    <property type="entry name" value="PHAGE INTEGRASE-RELATED"/>
    <property type="match status" value="1"/>
</dbReference>
<evidence type="ECO:0000256" key="2">
    <source>
        <dbReference type="ARBA" id="ARBA00022908"/>
    </source>
</evidence>
<dbReference type="InterPro" id="IPR013762">
    <property type="entry name" value="Integrase-like_cat_sf"/>
</dbReference>
<dbReference type="Gene3D" id="1.10.443.10">
    <property type="entry name" value="Intergrase catalytic core"/>
    <property type="match status" value="1"/>
</dbReference>
<dbReference type="Gene3D" id="1.10.150.130">
    <property type="match status" value="1"/>
</dbReference>
<evidence type="ECO:0000259" key="7">
    <source>
        <dbReference type="PROSITE" id="PS51900"/>
    </source>
</evidence>
<gene>
    <name evidence="8" type="ORF">DES41_108192</name>
</gene>
<evidence type="ECO:0000313" key="9">
    <source>
        <dbReference type="Proteomes" id="UP000252884"/>
    </source>
</evidence>
<dbReference type="AlphaFoldDB" id="A0A368XJK5"/>
<comment type="similarity">
    <text evidence="1">Belongs to the 'phage' integrase family.</text>
</comment>
<protein>
    <submittedName>
        <fullName evidence="8">Integron integrase</fullName>
    </submittedName>
</protein>
<dbReference type="EMBL" id="QPJK01000008">
    <property type="protein sequence ID" value="RCW68015.1"/>
    <property type="molecule type" value="Genomic_DNA"/>
</dbReference>
<evidence type="ECO:0000256" key="3">
    <source>
        <dbReference type="ARBA" id="ARBA00023125"/>
    </source>
</evidence>
<dbReference type="OrthoDB" id="9801717at2"/>
<sequence length="348" mass="38959">MSPSAIAFDRRSLHANNVVALPPLQAPRLLDRLRERIRLMHYSLQTERAYVHWCRAFIRFHALRHPSDMGKEEVEAFLTHLASDRGVAPSTHRQALSALLFLYGKVLEVQLPWMAEIGRPVPKRRLPVVLSADEVAAVLAHLTGEHALMARLLYGTGLRINEGLRLRVKDLDFSQRAVFVREGKGGKDRVVMLPDSLVADLRAQLGGSRLIWGADVAAGQGGVELPHALERKYPRAGSSWTWFWVFPQDHLSTDPRSGVIRRHHLYAETFQRAFKRAVQRAGIAKPATPHTLRHCFATHLLQAGSDIRTVQELLGHADVATTMVYTHVMRMGGMAVRSPLDRLVGAHA</sequence>
<dbReference type="PROSITE" id="PS51900">
    <property type="entry name" value="CB"/>
    <property type="match status" value="1"/>
</dbReference>
<evidence type="ECO:0000256" key="4">
    <source>
        <dbReference type="ARBA" id="ARBA00023172"/>
    </source>
</evidence>
<dbReference type="NCBIfam" id="NF011946">
    <property type="entry name" value="PRK15417.1"/>
    <property type="match status" value="1"/>
</dbReference>
<dbReference type="GO" id="GO:0003677">
    <property type="term" value="F:DNA binding"/>
    <property type="evidence" value="ECO:0007669"/>
    <property type="project" value="UniProtKB-UniRule"/>
</dbReference>
<dbReference type="InterPro" id="IPR011946">
    <property type="entry name" value="Integrase_integron-type"/>
</dbReference>
<dbReference type="InterPro" id="IPR010998">
    <property type="entry name" value="Integrase_recombinase_N"/>
</dbReference>
<comment type="caution">
    <text evidence="8">The sequence shown here is derived from an EMBL/GenBank/DDBJ whole genome shotgun (WGS) entry which is preliminary data.</text>
</comment>
<dbReference type="GO" id="GO:0006310">
    <property type="term" value="P:DNA recombination"/>
    <property type="evidence" value="ECO:0007669"/>
    <property type="project" value="UniProtKB-KW"/>
</dbReference>
<dbReference type="RefSeq" id="WP_114470562.1">
    <property type="nucleotide sequence ID" value="NZ_QPJK01000008.1"/>
</dbReference>
<reference evidence="8 9" key="1">
    <citation type="submission" date="2018-07" db="EMBL/GenBank/DDBJ databases">
        <title>Genomic Encyclopedia of Type Strains, Phase IV (KMG-IV): sequencing the most valuable type-strain genomes for metagenomic binning, comparative biology and taxonomic classification.</title>
        <authorList>
            <person name="Goeker M."/>
        </authorList>
    </citation>
    <scope>NUCLEOTIDE SEQUENCE [LARGE SCALE GENOMIC DNA]</scope>
    <source>
        <strain evidence="8 9">DSM 21634</strain>
    </source>
</reference>
<keyword evidence="9" id="KW-1185">Reference proteome</keyword>
<dbReference type="Proteomes" id="UP000252884">
    <property type="component" value="Unassembled WGS sequence"/>
</dbReference>
<organism evidence="8 9">
    <name type="scientific">Pseudorhodoferax soli</name>
    <dbReference type="NCBI Taxonomy" id="545864"/>
    <lineage>
        <taxon>Bacteria</taxon>
        <taxon>Pseudomonadati</taxon>
        <taxon>Pseudomonadota</taxon>
        <taxon>Betaproteobacteria</taxon>
        <taxon>Burkholderiales</taxon>
        <taxon>Comamonadaceae</taxon>
    </lineage>
</organism>
<proteinExistence type="inferred from homology"/>
<dbReference type="SUPFAM" id="SSF56349">
    <property type="entry name" value="DNA breaking-rejoining enzymes"/>
    <property type="match status" value="1"/>
</dbReference>
<keyword evidence="2" id="KW-0229">DNA integration</keyword>
<dbReference type="PANTHER" id="PTHR30349:SF64">
    <property type="entry name" value="PROPHAGE INTEGRASE INTD-RELATED"/>
    <property type="match status" value="1"/>
</dbReference>
<dbReference type="InterPro" id="IPR050090">
    <property type="entry name" value="Tyrosine_recombinase_XerCD"/>
</dbReference>
<dbReference type="Pfam" id="PF13495">
    <property type="entry name" value="Phage_int_SAM_4"/>
    <property type="match status" value="1"/>
</dbReference>
<dbReference type="NCBIfam" id="TIGR02249">
    <property type="entry name" value="integrase_gron"/>
    <property type="match status" value="1"/>
</dbReference>
<dbReference type="InterPro" id="IPR011010">
    <property type="entry name" value="DNA_brk_join_enz"/>
</dbReference>